<dbReference type="Gene3D" id="3.40.50.2300">
    <property type="match status" value="1"/>
</dbReference>
<evidence type="ECO:0000256" key="2">
    <source>
        <dbReference type="ARBA" id="ARBA00023012"/>
    </source>
</evidence>
<evidence type="ECO:0000313" key="8">
    <source>
        <dbReference type="EMBL" id="CAA9490031.1"/>
    </source>
</evidence>
<dbReference type="SUPFAM" id="SSF52172">
    <property type="entry name" value="CheY-like"/>
    <property type="match status" value="1"/>
</dbReference>
<evidence type="ECO:0000256" key="3">
    <source>
        <dbReference type="ARBA" id="ARBA00023015"/>
    </source>
</evidence>
<evidence type="ECO:0000256" key="4">
    <source>
        <dbReference type="ARBA" id="ARBA00023125"/>
    </source>
</evidence>
<reference evidence="8" key="1">
    <citation type="submission" date="2020-02" db="EMBL/GenBank/DDBJ databases">
        <authorList>
            <person name="Meier V. D."/>
        </authorList>
    </citation>
    <scope>NUCLEOTIDE SEQUENCE</scope>
    <source>
        <strain evidence="8">AVDCRST_MAG38</strain>
    </source>
</reference>
<feature type="modified residue" description="4-aspartylphosphate" evidence="6">
    <location>
        <position position="56"/>
    </location>
</feature>
<dbReference type="PANTHER" id="PTHR44591">
    <property type="entry name" value="STRESS RESPONSE REGULATOR PROTEIN 1"/>
    <property type="match status" value="1"/>
</dbReference>
<dbReference type="GO" id="GO:0003677">
    <property type="term" value="F:DNA binding"/>
    <property type="evidence" value="ECO:0007669"/>
    <property type="project" value="UniProtKB-KW"/>
</dbReference>
<dbReference type="PANTHER" id="PTHR44591:SF3">
    <property type="entry name" value="RESPONSE REGULATORY DOMAIN-CONTAINING PROTEIN"/>
    <property type="match status" value="1"/>
</dbReference>
<keyword evidence="1 6" id="KW-0597">Phosphoprotein</keyword>
<keyword evidence="4" id="KW-0238">DNA-binding</keyword>
<dbReference type="PROSITE" id="PS50110">
    <property type="entry name" value="RESPONSE_REGULATORY"/>
    <property type="match status" value="1"/>
</dbReference>
<dbReference type="GO" id="GO:0000160">
    <property type="term" value="P:phosphorelay signal transduction system"/>
    <property type="evidence" value="ECO:0007669"/>
    <property type="project" value="UniProtKB-KW"/>
</dbReference>
<dbReference type="InterPro" id="IPR011006">
    <property type="entry name" value="CheY-like_superfamily"/>
</dbReference>
<feature type="domain" description="Response regulatory" evidence="7">
    <location>
        <begin position="7"/>
        <end position="123"/>
    </location>
</feature>
<evidence type="ECO:0000256" key="1">
    <source>
        <dbReference type="ARBA" id="ARBA00022553"/>
    </source>
</evidence>
<gene>
    <name evidence="8" type="ORF">AVDCRST_MAG38-2570</name>
</gene>
<protein>
    <recommendedName>
        <fullName evidence="7">Response regulatory domain-containing protein</fullName>
    </recommendedName>
</protein>
<dbReference type="EMBL" id="CADCVJ010000215">
    <property type="protein sequence ID" value="CAA9490031.1"/>
    <property type="molecule type" value="Genomic_DNA"/>
</dbReference>
<dbReference type="InterPro" id="IPR050595">
    <property type="entry name" value="Bact_response_regulator"/>
</dbReference>
<proteinExistence type="predicted"/>
<evidence type="ECO:0000256" key="6">
    <source>
        <dbReference type="PROSITE-ProRule" id="PRU00169"/>
    </source>
</evidence>
<name>A0A6J4S6E3_9ACTN</name>
<keyword evidence="3" id="KW-0805">Transcription regulation</keyword>
<organism evidence="8">
    <name type="scientific">uncultured Solirubrobacteraceae bacterium</name>
    <dbReference type="NCBI Taxonomy" id="1162706"/>
    <lineage>
        <taxon>Bacteria</taxon>
        <taxon>Bacillati</taxon>
        <taxon>Actinomycetota</taxon>
        <taxon>Thermoleophilia</taxon>
        <taxon>Solirubrobacterales</taxon>
        <taxon>Solirubrobacteraceae</taxon>
        <taxon>environmental samples</taxon>
    </lineage>
</organism>
<sequence length="126" mass="13980">MSAEPGLVLVADDNDDILSLVTFRLERAGYTVIQARDGEEALRMAGEHRPSLAILDLMMPRLDGYEVTRGIRSDHDIADMPVVLLTARSQEADVARGFDVGADDYIRKPFSPQELLSRVQAILGRR</sequence>
<accession>A0A6J4S6E3</accession>
<dbReference type="SMART" id="SM00448">
    <property type="entry name" value="REC"/>
    <property type="match status" value="1"/>
</dbReference>
<evidence type="ECO:0000256" key="5">
    <source>
        <dbReference type="ARBA" id="ARBA00023163"/>
    </source>
</evidence>
<keyword evidence="5" id="KW-0804">Transcription</keyword>
<dbReference type="InterPro" id="IPR001789">
    <property type="entry name" value="Sig_transdc_resp-reg_receiver"/>
</dbReference>
<dbReference type="Pfam" id="PF00072">
    <property type="entry name" value="Response_reg"/>
    <property type="match status" value="1"/>
</dbReference>
<keyword evidence="2" id="KW-0902">Two-component regulatory system</keyword>
<dbReference type="FunFam" id="3.40.50.2300:FF:000001">
    <property type="entry name" value="DNA-binding response regulator PhoB"/>
    <property type="match status" value="1"/>
</dbReference>
<dbReference type="AlphaFoldDB" id="A0A6J4S6E3"/>
<evidence type="ECO:0000259" key="7">
    <source>
        <dbReference type="PROSITE" id="PS50110"/>
    </source>
</evidence>